<organism evidence="1 2">
    <name type="scientific">Geodia barretti</name>
    <name type="common">Barrett's horny sponge</name>
    <dbReference type="NCBI Taxonomy" id="519541"/>
    <lineage>
        <taxon>Eukaryota</taxon>
        <taxon>Metazoa</taxon>
        <taxon>Porifera</taxon>
        <taxon>Demospongiae</taxon>
        <taxon>Heteroscleromorpha</taxon>
        <taxon>Tetractinellida</taxon>
        <taxon>Astrophorina</taxon>
        <taxon>Geodiidae</taxon>
        <taxon>Geodia</taxon>
    </lineage>
</organism>
<sequence length="70" mass="7878">MSYDFIGNRYVCATTSQRTRAARLECGLVTATTVDWISFFQSSLFPDTITPFLSINLLSLQGGILQVRRE</sequence>
<evidence type="ECO:0000313" key="2">
    <source>
        <dbReference type="Proteomes" id="UP001174909"/>
    </source>
</evidence>
<reference evidence="1" key="1">
    <citation type="submission" date="2023-03" db="EMBL/GenBank/DDBJ databases">
        <authorList>
            <person name="Steffen K."/>
            <person name="Cardenas P."/>
        </authorList>
    </citation>
    <scope>NUCLEOTIDE SEQUENCE</scope>
</reference>
<evidence type="ECO:0000313" key="1">
    <source>
        <dbReference type="EMBL" id="CAI8019363.1"/>
    </source>
</evidence>
<gene>
    <name evidence="1" type="ORF">GBAR_LOCUS11643</name>
</gene>
<name>A0AA35RX56_GEOBA</name>
<dbReference type="EMBL" id="CASHTH010001749">
    <property type="protein sequence ID" value="CAI8019363.1"/>
    <property type="molecule type" value="Genomic_DNA"/>
</dbReference>
<feature type="non-terminal residue" evidence="1">
    <location>
        <position position="70"/>
    </location>
</feature>
<keyword evidence="2" id="KW-1185">Reference proteome</keyword>
<dbReference type="Proteomes" id="UP001174909">
    <property type="component" value="Unassembled WGS sequence"/>
</dbReference>
<accession>A0AA35RX56</accession>
<protein>
    <submittedName>
        <fullName evidence="1">Uncharacterized protein</fullName>
    </submittedName>
</protein>
<proteinExistence type="predicted"/>
<dbReference type="AlphaFoldDB" id="A0AA35RX56"/>
<comment type="caution">
    <text evidence="1">The sequence shown here is derived from an EMBL/GenBank/DDBJ whole genome shotgun (WGS) entry which is preliminary data.</text>
</comment>